<evidence type="ECO:0000313" key="8">
    <source>
        <dbReference type="Proteomes" id="UP000286974"/>
    </source>
</evidence>
<evidence type="ECO:0000256" key="1">
    <source>
        <dbReference type="ARBA" id="ARBA00008366"/>
    </source>
</evidence>
<sequence length="254" mass="28888">MENSVLDLIYNHRSIRNFKKQALSSEEVQTLIMAASKASNSTFSQQYSIISVTDPEKLQAFDELTGSRHWMMSSGHYFVMVADQQRNFQIAQKAGVDPYILRTTDKFLASVFDASIATENLVLAAESMGMGATIMGSILNDSHRVIELLNLPKLTFPLLGVAVGYPETLPENKPRLPQTLQHFENGYHLSDRIENQLPEYDQQMLEYYAARSSNQREETFSNHIVSELSRNRKLRSDLLKNIVHQGFNVDELLK</sequence>
<dbReference type="PIRSF" id="PIRSF005426">
    <property type="entry name" value="Frp"/>
    <property type="match status" value="1"/>
</dbReference>
<keyword evidence="4 5" id="KW-0560">Oxidoreductase</keyword>
<organism evidence="7 8">
    <name type="scientific">Lentilactobacillus kosonis</name>
    <dbReference type="NCBI Taxonomy" id="2810561"/>
    <lineage>
        <taxon>Bacteria</taxon>
        <taxon>Bacillati</taxon>
        <taxon>Bacillota</taxon>
        <taxon>Bacilli</taxon>
        <taxon>Lactobacillales</taxon>
        <taxon>Lactobacillaceae</taxon>
        <taxon>Lentilactobacillus</taxon>
    </lineage>
</organism>
<evidence type="ECO:0000256" key="2">
    <source>
        <dbReference type="ARBA" id="ARBA00022630"/>
    </source>
</evidence>
<dbReference type="RefSeq" id="WP_125007799.1">
    <property type="nucleotide sequence ID" value="NZ_BEXA01000001.1"/>
</dbReference>
<evidence type="ECO:0000256" key="4">
    <source>
        <dbReference type="ARBA" id="ARBA00023002"/>
    </source>
</evidence>
<dbReference type="InterPro" id="IPR029479">
    <property type="entry name" value="Nitroreductase"/>
</dbReference>
<comment type="caution">
    <text evidence="7">The sequence shown here is derived from an EMBL/GenBank/DDBJ whole genome shotgun (WGS) entry which is preliminary data.</text>
</comment>
<evidence type="ECO:0000259" key="6">
    <source>
        <dbReference type="Pfam" id="PF00881"/>
    </source>
</evidence>
<dbReference type="Gene3D" id="3.40.109.10">
    <property type="entry name" value="NADH Oxidase"/>
    <property type="match status" value="1"/>
</dbReference>
<accession>A0A401FJA3</accession>
<keyword evidence="2 5" id="KW-0285">Flavoprotein</keyword>
<dbReference type="AlphaFoldDB" id="A0A401FJA3"/>
<name>A0A401FJA3_9LACO</name>
<dbReference type="Proteomes" id="UP000286974">
    <property type="component" value="Unassembled WGS sequence"/>
</dbReference>
<evidence type="ECO:0000256" key="5">
    <source>
        <dbReference type="PIRNR" id="PIRNR005426"/>
    </source>
</evidence>
<dbReference type="InterPro" id="IPR000415">
    <property type="entry name" value="Nitroreductase-like"/>
</dbReference>
<protein>
    <submittedName>
        <fullName evidence="7">Oxygen-insensitive NADPH nitroreductase</fullName>
        <ecNumber evidence="7">1.-.-.-</ecNumber>
    </submittedName>
</protein>
<evidence type="ECO:0000256" key="3">
    <source>
        <dbReference type="ARBA" id="ARBA00022643"/>
    </source>
</evidence>
<evidence type="ECO:0000313" key="7">
    <source>
        <dbReference type="EMBL" id="GAY72368.1"/>
    </source>
</evidence>
<dbReference type="OrthoDB" id="9775805at2"/>
<dbReference type="GO" id="GO:0016491">
    <property type="term" value="F:oxidoreductase activity"/>
    <property type="evidence" value="ECO:0007669"/>
    <property type="project" value="UniProtKB-UniRule"/>
</dbReference>
<dbReference type="EC" id="1.-.-.-" evidence="7"/>
<feature type="domain" description="Nitroreductase" evidence="6">
    <location>
        <begin position="10"/>
        <end position="165"/>
    </location>
</feature>
<reference evidence="7 8" key="1">
    <citation type="submission" date="2017-11" db="EMBL/GenBank/DDBJ databases">
        <title>Draft Genome Sequence of Lactobacillus curieae NBRC 111893 isolated from Koso, a Japanese sugar-Vegetable Fermented Beverage.</title>
        <authorList>
            <person name="Chiou T.Y."/>
            <person name="Oshima K."/>
            <person name="Suda W."/>
            <person name="Hattori M."/>
            <person name="Takahashi T."/>
        </authorList>
    </citation>
    <scope>NUCLEOTIDE SEQUENCE [LARGE SCALE GENOMIC DNA]</scope>
    <source>
        <strain evidence="7 8">NBRC111893</strain>
    </source>
</reference>
<gene>
    <name evidence="7" type="ORF">NBRC111893_514</name>
</gene>
<keyword evidence="5" id="KW-0521">NADP</keyword>
<dbReference type="PANTHER" id="PTHR43425:SF3">
    <property type="entry name" value="NADPH-DEPENDENT OXIDOREDUCTASE"/>
    <property type="match status" value="1"/>
</dbReference>
<dbReference type="SUPFAM" id="SSF55469">
    <property type="entry name" value="FMN-dependent nitroreductase-like"/>
    <property type="match status" value="1"/>
</dbReference>
<proteinExistence type="inferred from homology"/>
<dbReference type="PANTHER" id="PTHR43425">
    <property type="entry name" value="OXYGEN-INSENSITIVE NADPH NITROREDUCTASE"/>
    <property type="match status" value="1"/>
</dbReference>
<dbReference type="InterPro" id="IPR016446">
    <property type="entry name" value="Flavin_OxRdtase_Frp"/>
</dbReference>
<keyword evidence="3 5" id="KW-0288">FMN</keyword>
<dbReference type="Pfam" id="PF00881">
    <property type="entry name" value="Nitroreductase"/>
    <property type="match status" value="1"/>
</dbReference>
<dbReference type="EMBL" id="BEXA01000001">
    <property type="protein sequence ID" value="GAY72368.1"/>
    <property type="molecule type" value="Genomic_DNA"/>
</dbReference>
<keyword evidence="8" id="KW-1185">Reference proteome</keyword>
<comment type="similarity">
    <text evidence="1 5">Belongs to the flavin oxidoreductase frp family.</text>
</comment>